<dbReference type="SUPFAM" id="SSF82215">
    <property type="entry name" value="C-terminal autoproteolytic domain of nucleoporin nup98"/>
    <property type="match status" value="1"/>
</dbReference>
<evidence type="ECO:0000256" key="3">
    <source>
        <dbReference type="ARBA" id="ARBA00022448"/>
    </source>
</evidence>
<dbReference type="PANTHER" id="PTHR23198">
    <property type="entry name" value="NUCLEOPORIN"/>
    <property type="match status" value="1"/>
</dbReference>
<sequence>MFPSIAFVKPLLMQLGSNSSTVFDSASGMSNNGGTSSSTFCHTSSSSPTTFGAPSDSGFWSSSPFLVNGSSGTRLAFNVEQSHLGGQARGSTIAVYKRTAEAACSAEKLVSISAMPDYKAKSHEELRWEDYNFTGKGSSAVQSRSPTTNFSKASWGTTSVSSNPFDRAFPSVATETTTWNYPGPTSTSFTSQPLQFSPFANTCFTPVKSSPSNTFNPFIPRSNLTSPASTTCNPIEPINRFLPGTTLASAASTASSISPAPLNDNPFSNSFNPFIPRTNLSSLASTTVSAAPLNLCNSFVHSQASTTTVSATPLNPFSRFLSGTTLVSAASTASSVSSASLNHNPFSNSFNPFIPRTNLSSPASTTVSAAPLNFYNSFVPGTTLTSAASTSSLVSLAPLNHNPFTNPSTSLATHTSSSCPAFAASTAAIATSADNSILVSPASSGLCSSFDQRTTLLNPSVPSAQNHNGATTGIIGQSSVSQLSLSNISSMGKPSSNASPFGTLPPNPHMSFDGSQLKQSIQYGISSIPVKDKPAPVKYTLLTTRHLSRRIKLPVRKYDPKLNAPKKPYFSDTKEIPGAAYVPRENPRALVVYPEKWPPRAMMENIHEEELCGSTYENERDDPAVPTKDKRSFTAVLDVPSKLQQPDYYTQPQISELEAKERADPGFCRRVRDFVVGRHGYGSIKFLGETDVRKVDIEALVQFNNREVIVYVDDSKKPPVGEGLNKAAEITLLNIKCIDKKSGMQYTDGSKISKYAEMLKKKAAAQGAEFMSYDPVEGEWKFRVEHF</sequence>
<dbReference type="PANTHER" id="PTHR23198:SF6">
    <property type="entry name" value="NUCLEAR PORE COMPLEX PROTEIN NUP98-NUP96"/>
    <property type="match status" value="1"/>
</dbReference>
<dbReference type="GO" id="GO:0051028">
    <property type="term" value="P:mRNA transport"/>
    <property type="evidence" value="ECO:0007669"/>
    <property type="project" value="UniProtKB-KW"/>
</dbReference>
<accession>A0AAP0D8U8</accession>
<comment type="subcellular location">
    <subcellularLocation>
        <location evidence="1">Nucleus</location>
        <location evidence="1">Nuclear pore complex</location>
    </subcellularLocation>
</comment>
<evidence type="ECO:0000256" key="4">
    <source>
        <dbReference type="ARBA" id="ARBA00022816"/>
    </source>
</evidence>
<keyword evidence="4" id="KW-0509">mRNA transport</keyword>
<gene>
    <name evidence="12" type="ORF">SSX86_011137</name>
</gene>
<feature type="region of interest" description="Disordered" evidence="10">
    <location>
        <begin position="487"/>
        <end position="513"/>
    </location>
</feature>
<dbReference type="GO" id="GO:0006405">
    <property type="term" value="P:RNA export from nucleus"/>
    <property type="evidence" value="ECO:0007669"/>
    <property type="project" value="TreeGrafter"/>
</dbReference>
<name>A0AAP0D8U8_9ASTR</name>
<comment type="similarity">
    <text evidence="2">Belongs to the nucleoporin GLFG family.</text>
</comment>
<dbReference type="FunFam" id="3.30.1610.10:FF:000002">
    <property type="entry name" value="nuclear pore complex protein NUP98A"/>
    <property type="match status" value="1"/>
</dbReference>
<organism evidence="12 13">
    <name type="scientific">Deinandra increscens subsp. villosa</name>
    <dbReference type="NCBI Taxonomy" id="3103831"/>
    <lineage>
        <taxon>Eukaryota</taxon>
        <taxon>Viridiplantae</taxon>
        <taxon>Streptophyta</taxon>
        <taxon>Embryophyta</taxon>
        <taxon>Tracheophyta</taxon>
        <taxon>Spermatophyta</taxon>
        <taxon>Magnoliopsida</taxon>
        <taxon>eudicotyledons</taxon>
        <taxon>Gunneridae</taxon>
        <taxon>Pentapetalae</taxon>
        <taxon>asterids</taxon>
        <taxon>campanulids</taxon>
        <taxon>Asterales</taxon>
        <taxon>Asteraceae</taxon>
        <taxon>Asteroideae</taxon>
        <taxon>Heliantheae alliance</taxon>
        <taxon>Madieae</taxon>
        <taxon>Madiinae</taxon>
        <taxon>Deinandra</taxon>
    </lineage>
</organism>
<keyword evidence="5" id="KW-0653">Protein transport</keyword>
<dbReference type="InterPro" id="IPR036903">
    <property type="entry name" value="Nup98_auto-Pept-S59_dom_sf"/>
</dbReference>
<keyword evidence="13" id="KW-1185">Reference proteome</keyword>
<evidence type="ECO:0000256" key="8">
    <source>
        <dbReference type="ARBA" id="ARBA00023242"/>
    </source>
</evidence>
<proteinExistence type="inferred from homology"/>
<evidence type="ECO:0000256" key="9">
    <source>
        <dbReference type="ARBA" id="ARBA00065263"/>
    </source>
</evidence>
<dbReference type="GO" id="GO:0017056">
    <property type="term" value="F:structural constituent of nuclear pore"/>
    <property type="evidence" value="ECO:0007669"/>
    <property type="project" value="InterPro"/>
</dbReference>
<dbReference type="GO" id="GO:0008139">
    <property type="term" value="F:nuclear localization sequence binding"/>
    <property type="evidence" value="ECO:0007669"/>
    <property type="project" value="TreeGrafter"/>
</dbReference>
<evidence type="ECO:0000313" key="12">
    <source>
        <dbReference type="EMBL" id="KAK9070735.1"/>
    </source>
</evidence>
<dbReference type="Gene3D" id="1.10.10.2360">
    <property type="match status" value="1"/>
</dbReference>
<protein>
    <recommendedName>
        <fullName evidence="11">Peptidase S59 domain-containing protein</fullName>
    </recommendedName>
</protein>
<comment type="subunit">
    <text evidence="9">Part of the nuclear pore complex (NPC). The NPC has an eight-fold symmetrical structure comprising a central transport channel and two rings, the cytoplasmic and nuclear rings, to which eight filaments are attached. The cytoplasmic filaments have loose ends, while the nuclear filaments are joined in a distal ring, forming a nuclear basket. NPCs are highly dynamic in configuration and composition, and can be devided in 3 subcomplexes, the NUP62 subcomplex, the NUP107-160 subcomplex and the NUP93 subcomplex, containing approximately 30 different nucleoporin proteins.</text>
</comment>
<keyword evidence="3" id="KW-0813">Transport</keyword>
<evidence type="ECO:0000313" key="13">
    <source>
        <dbReference type="Proteomes" id="UP001408789"/>
    </source>
</evidence>
<evidence type="ECO:0000256" key="2">
    <source>
        <dbReference type="ARBA" id="ARBA00008926"/>
    </source>
</evidence>
<evidence type="ECO:0000259" key="11">
    <source>
        <dbReference type="PROSITE" id="PS51434"/>
    </source>
</evidence>
<dbReference type="Pfam" id="PF04096">
    <property type="entry name" value="Nucleoporin2"/>
    <property type="match status" value="1"/>
</dbReference>
<dbReference type="GO" id="GO:0044614">
    <property type="term" value="C:nuclear pore cytoplasmic filaments"/>
    <property type="evidence" value="ECO:0007669"/>
    <property type="project" value="TreeGrafter"/>
</dbReference>
<dbReference type="GO" id="GO:0048573">
    <property type="term" value="P:photoperiodism, flowering"/>
    <property type="evidence" value="ECO:0007669"/>
    <property type="project" value="UniProtKB-ARBA"/>
</dbReference>
<evidence type="ECO:0000256" key="10">
    <source>
        <dbReference type="SAM" id="MobiDB-lite"/>
    </source>
</evidence>
<evidence type="ECO:0000256" key="6">
    <source>
        <dbReference type="ARBA" id="ARBA00023010"/>
    </source>
</evidence>
<dbReference type="GO" id="GO:0034398">
    <property type="term" value="P:telomere tethering at nuclear periphery"/>
    <property type="evidence" value="ECO:0007669"/>
    <property type="project" value="TreeGrafter"/>
</dbReference>
<dbReference type="PROSITE" id="PS51434">
    <property type="entry name" value="NUP_C"/>
    <property type="match status" value="1"/>
</dbReference>
<evidence type="ECO:0000256" key="1">
    <source>
        <dbReference type="ARBA" id="ARBA00004567"/>
    </source>
</evidence>
<dbReference type="GO" id="GO:0006606">
    <property type="term" value="P:protein import into nucleus"/>
    <property type="evidence" value="ECO:0007669"/>
    <property type="project" value="TreeGrafter"/>
</dbReference>
<keyword evidence="8" id="KW-0539">Nucleus</keyword>
<dbReference type="EMBL" id="JBCNJP010000012">
    <property type="protein sequence ID" value="KAK9070735.1"/>
    <property type="molecule type" value="Genomic_DNA"/>
</dbReference>
<dbReference type="InterPro" id="IPR007230">
    <property type="entry name" value="Nup98_auto-Pept-S59_dom"/>
</dbReference>
<comment type="caution">
    <text evidence="12">The sequence shown here is derived from an EMBL/GenBank/DDBJ whole genome shotgun (WGS) entry which is preliminary data.</text>
</comment>
<dbReference type="InterPro" id="IPR037665">
    <property type="entry name" value="Nucleoporin_S59-like"/>
</dbReference>
<dbReference type="GO" id="GO:0000973">
    <property type="term" value="P:post-transcriptional tethering of RNA polymerase II gene DNA at nuclear periphery"/>
    <property type="evidence" value="ECO:0007669"/>
    <property type="project" value="TreeGrafter"/>
</dbReference>
<keyword evidence="7" id="KW-0906">Nuclear pore complex</keyword>
<dbReference type="Proteomes" id="UP001408789">
    <property type="component" value="Unassembled WGS sequence"/>
</dbReference>
<dbReference type="Gene3D" id="3.30.1610.10">
    <property type="entry name" value="Peptidase S59, nucleoporin"/>
    <property type="match status" value="1"/>
</dbReference>
<reference evidence="12 13" key="1">
    <citation type="submission" date="2024-04" db="EMBL/GenBank/DDBJ databases">
        <title>The reference genome of an endangered Asteraceae, Deinandra increscens subsp. villosa, native to the Central Coast of California.</title>
        <authorList>
            <person name="Guilliams M."/>
            <person name="Hasenstab-Lehman K."/>
            <person name="Meyer R."/>
            <person name="Mcevoy S."/>
        </authorList>
    </citation>
    <scope>NUCLEOTIDE SEQUENCE [LARGE SCALE GENOMIC DNA]</scope>
    <source>
        <tissue evidence="12">Leaf</tissue>
    </source>
</reference>
<dbReference type="AlphaFoldDB" id="A0AAP0D8U8"/>
<keyword evidence="6" id="KW-0811">Translocation</keyword>
<feature type="domain" description="Peptidase S59" evidence="11">
    <location>
        <begin position="645"/>
        <end position="787"/>
    </location>
</feature>
<evidence type="ECO:0000256" key="5">
    <source>
        <dbReference type="ARBA" id="ARBA00022927"/>
    </source>
</evidence>
<evidence type="ECO:0000256" key="7">
    <source>
        <dbReference type="ARBA" id="ARBA00023132"/>
    </source>
</evidence>
<dbReference type="GO" id="GO:0003723">
    <property type="term" value="F:RNA binding"/>
    <property type="evidence" value="ECO:0007669"/>
    <property type="project" value="TreeGrafter"/>
</dbReference>